<dbReference type="PANTHER" id="PTHR34310:SF9">
    <property type="entry name" value="BLR5716 PROTEIN"/>
    <property type="match status" value="1"/>
</dbReference>
<sequence>MTTGAEPVRIEDSAKRVRTYLGGELIADTVCPKLVWETPHHPVYYFPKSDVRMGLLTPSQHESSRSEASFFTVKGGSVMARDAAWYYPDPKLDELREMIRFDWDAMDAWFEEDEQIYVHGRDPHHRIDILNSSRHVQVVINGTLVANSHHPRLLFETGLPTRFYLPLVDVRMDLLRPSDTATRCPYKGTAHYWSMAVDGQLFEDVVWTYTTPLPESVKIAGLVSFYDERVELYVDGVLQDRPGTVAGRPILGGVLGSADRMLGKIIASARATSAANEAVVPARETVGTLEHSNQQIRALKPLLDETLVKSRRFGAKLRWLPLIPWSKERADA</sequence>
<comment type="caution">
    <text evidence="2">The sequence shown here is derived from an EMBL/GenBank/DDBJ whole genome shotgun (WGS) entry which is preliminary data.</text>
</comment>
<feature type="domain" description="DUF427" evidence="1">
    <location>
        <begin position="17"/>
        <end position="102"/>
    </location>
</feature>
<organism evidence="2 3">
    <name type="scientific">Streptomyces thermocarboxydovorans</name>
    <dbReference type="NCBI Taxonomy" id="59298"/>
    <lineage>
        <taxon>Bacteria</taxon>
        <taxon>Bacillati</taxon>
        <taxon>Actinomycetota</taxon>
        <taxon>Actinomycetes</taxon>
        <taxon>Kitasatosporales</taxon>
        <taxon>Streptomycetaceae</taxon>
        <taxon>Streptomyces</taxon>
    </lineage>
</organism>
<gene>
    <name evidence="2" type="ORF">GCM10009535_54360</name>
</gene>
<evidence type="ECO:0000313" key="3">
    <source>
        <dbReference type="Proteomes" id="UP001500724"/>
    </source>
</evidence>
<name>A0ABN1HUB0_9ACTN</name>
<dbReference type="Gene3D" id="2.170.150.40">
    <property type="entry name" value="Domain of unknown function (DUF427)"/>
    <property type="match status" value="2"/>
</dbReference>
<dbReference type="RefSeq" id="WP_344006745.1">
    <property type="nucleotide sequence ID" value="NZ_BAAAGU010000075.1"/>
</dbReference>
<dbReference type="InterPro" id="IPR038694">
    <property type="entry name" value="DUF427_sf"/>
</dbReference>
<reference evidence="2 3" key="1">
    <citation type="journal article" date="2019" name="Int. J. Syst. Evol. Microbiol.">
        <title>The Global Catalogue of Microorganisms (GCM) 10K type strain sequencing project: providing services to taxonomists for standard genome sequencing and annotation.</title>
        <authorList>
            <consortium name="The Broad Institute Genomics Platform"/>
            <consortium name="The Broad Institute Genome Sequencing Center for Infectious Disease"/>
            <person name="Wu L."/>
            <person name="Ma J."/>
        </authorList>
    </citation>
    <scope>NUCLEOTIDE SEQUENCE [LARGE SCALE GENOMIC DNA]</scope>
    <source>
        <strain evidence="2 3">JCM 10367</strain>
    </source>
</reference>
<keyword evidence="3" id="KW-1185">Reference proteome</keyword>
<evidence type="ECO:0000259" key="1">
    <source>
        <dbReference type="Pfam" id="PF04248"/>
    </source>
</evidence>
<dbReference type="PANTHER" id="PTHR34310">
    <property type="entry name" value="DUF427 DOMAIN PROTEIN (AFU_ORTHOLOGUE AFUA_3G02220)"/>
    <property type="match status" value="1"/>
</dbReference>
<dbReference type="EMBL" id="BAAAGU010000075">
    <property type="protein sequence ID" value="GAA0667604.1"/>
    <property type="molecule type" value="Genomic_DNA"/>
</dbReference>
<feature type="domain" description="DUF427" evidence="1">
    <location>
        <begin position="136"/>
        <end position="228"/>
    </location>
</feature>
<dbReference type="InterPro" id="IPR007361">
    <property type="entry name" value="DUF427"/>
</dbReference>
<dbReference type="Pfam" id="PF04248">
    <property type="entry name" value="NTP_transf_9"/>
    <property type="match status" value="2"/>
</dbReference>
<evidence type="ECO:0000313" key="2">
    <source>
        <dbReference type="EMBL" id="GAA0667604.1"/>
    </source>
</evidence>
<proteinExistence type="predicted"/>
<accession>A0ABN1HUB0</accession>
<protein>
    <recommendedName>
        <fullName evidence="1">DUF427 domain-containing protein</fullName>
    </recommendedName>
</protein>
<dbReference type="Proteomes" id="UP001500724">
    <property type="component" value="Unassembled WGS sequence"/>
</dbReference>